<dbReference type="EMBL" id="JBHTAJ010000064">
    <property type="protein sequence ID" value="MFC7183272.1"/>
    <property type="molecule type" value="Genomic_DNA"/>
</dbReference>
<reference evidence="2" key="1">
    <citation type="journal article" date="2019" name="Int. J. Syst. Evol. Microbiol.">
        <title>The Global Catalogue of Microorganisms (GCM) 10K type strain sequencing project: providing services to taxonomists for standard genome sequencing and annotation.</title>
        <authorList>
            <consortium name="The Broad Institute Genomics Platform"/>
            <consortium name="The Broad Institute Genome Sequencing Center for Infectious Disease"/>
            <person name="Wu L."/>
            <person name="Ma J."/>
        </authorList>
    </citation>
    <scope>NUCLEOTIDE SEQUENCE [LARGE SCALE GENOMIC DNA]</scope>
    <source>
        <strain evidence="2">CGMCC 1.12859</strain>
    </source>
</reference>
<dbReference type="Proteomes" id="UP001596435">
    <property type="component" value="Unassembled WGS sequence"/>
</dbReference>
<evidence type="ECO:0008006" key="3">
    <source>
        <dbReference type="Google" id="ProtNLM"/>
    </source>
</evidence>
<organism evidence="1 2">
    <name type="scientific">Kitasatospora paranensis</name>
    <dbReference type="NCBI Taxonomy" id="258053"/>
    <lineage>
        <taxon>Bacteria</taxon>
        <taxon>Bacillati</taxon>
        <taxon>Actinomycetota</taxon>
        <taxon>Actinomycetes</taxon>
        <taxon>Kitasatosporales</taxon>
        <taxon>Streptomycetaceae</taxon>
        <taxon>Kitasatospora</taxon>
    </lineage>
</organism>
<evidence type="ECO:0000313" key="1">
    <source>
        <dbReference type="EMBL" id="MFC7183272.1"/>
    </source>
</evidence>
<keyword evidence="2" id="KW-1185">Reference proteome</keyword>
<evidence type="ECO:0000313" key="2">
    <source>
        <dbReference type="Proteomes" id="UP001596435"/>
    </source>
</evidence>
<comment type="caution">
    <text evidence="1">The sequence shown here is derived from an EMBL/GenBank/DDBJ whole genome shotgun (WGS) entry which is preliminary data.</text>
</comment>
<gene>
    <name evidence="1" type="ORF">ACFQMG_27370</name>
</gene>
<name>A0ABW2G4Y6_9ACTN</name>
<accession>A0ABW2G4Y6</accession>
<dbReference type="RefSeq" id="WP_345705510.1">
    <property type="nucleotide sequence ID" value="NZ_BAABKV010000001.1"/>
</dbReference>
<proteinExistence type="predicted"/>
<protein>
    <recommendedName>
        <fullName evidence="3">ESX-1 secretion-associated protein</fullName>
    </recommendedName>
</protein>
<sequence length="106" mass="11596">MSGEYRVDPEALRRFARTSAARSDRLRAVRADLGAHRLPPQAFGKLPEADETGRHYTERAESALDNLTSAADTMARIDDHARGLAHSYEQAETATQDAFGAIARGL</sequence>